<dbReference type="EMBL" id="JACYTQ010000005">
    <property type="protein sequence ID" value="MBD8490085.1"/>
    <property type="molecule type" value="Genomic_DNA"/>
</dbReference>
<evidence type="ECO:0008006" key="5">
    <source>
        <dbReference type="Google" id="ProtNLM"/>
    </source>
</evidence>
<dbReference type="SUPFAM" id="SSF51161">
    <property type="entry name" value="Trimeric LpxA-like enzymes"/>
    <property type="match status" value="1"/>
</dbReference>
<accession>A0ABR9AQ77</accession>
<dbReference type="PANTHER" id="PTHR23416:SF23">
    <property type="entry name" value="ACETYLTRANSFERASE C18B11.09C-RELATED"/>
    <property type="match status" value="1"/>
</dbReference>
<sequence length="74" mass="8076">MSPYLNNIPDRTVKNRGINIEDGVWIGGHCIILKGVTIGERSVIGAGSVVSKNIPKNEVWAGNPAKFIKKIDYI</sequence>
<proteinExistence type="inferred from homology"/>
<organism evidence="3 4">
    <name type="scientific">Echinicola arenosa</name>
    <dbReference type="NCBI Taxonomy" id="2774144"/>
    <lineage>
        <taxon>Bacteria</taxon>
        <taxon>Pseudomonadati</taxon>
        <taxon>Bacteroidota</taxon>
        <taxon>Cytophagia</taxon>
        <taxon>Cytophagales</taxon>
        <taxon>Cyclobacteriaceae</taxon>
        <taxon>Echinicola</taxon>
    </lineage>
</organism>
<keyword evidence="2" id="KW-0808">Transferase</keyword>
<reference evidence="3 4" key="1">
    <citation type="submission" date="2020-09" db="EMBL/GenBank/DDBJ databases">
        <title>Echinicola sp. CAU 1574 isolated from sand of Sido Beach.</title>
        <authorList>
            <person name="Kim W."/>
        </authorList>
    </citation>
    <scope>NUCLEOTIDE SEQUENCE [LARGE SCALE GENOMIC DNA]</scope>
    <source>
        <strain evidence="3 4">CAU 1574</strain>
    </source>
</reference>
<evidence type="ECO:0000313" key="3">
    <source>
        <dbReference type="EMBL" id="MBD8490085.1"/>
    </source>
</evidence>
<dbReference type="InterPro" id="IPR051159">
    <property type="entry name" value="Hexapeptide_acetyltransf"/>
</dbReference>
<dbReference type="Pfam" id="PF00132">
    <property type="entry name" value="Hexapep"/>
    <property type="match status" value="1"/>
</dbReference>
<dbReference type="Gene3D" id="2.160.10.10">
    <property type="entry name" value="Hexapeptide repeat proteins"/>
    <property type="match status" value="1"/>
</dbReference>
<dbReference type="InterPro" id="IPR011004">
    <property type="entry name" value="Trimer_LpxA-like_sf"/>
</dbReference>
<comment type="similarity">
    <text evidence="1">Belongs to the transferase hexapeptide repeat family.</text>
</comment>
<dbReference type="Proteomes" id="UP000647133">
    <property type="component" value="Unassembled WGS sequence"/>
</dbReference>
<dbReference type="InterPro" id="IPR001451">
    <property type="entry name" value="Hexapep"/>
</dbReference>
<evidence type="ECO:0000313" key="4">
    <source>
        <dbReference type="Proteomes" id="UP000647133"/>
    </source>
</evidence>
<keyword evidence="4" id="KW-1185">Reference proteome</keyword>
<gene>
    <name evidence="3" type="ORF">IFO69_15110</name>
</gene>
<name>A0ABR9AQ77_9BACT</name>
<dbReference type="PANTHER" id="PTHR23416">
    <property type="entry name" value="SIALIC ACID SYNTHASE-RELATED"/>
    <property type="match status" value="1"/>
</dbReference>
<evidence type="ECO:0000256" key="1">
    <source>
        <dbReference type="ARBA" id="ARBA00007274"/>
    </source>
</evidence>
<protein>
    <recommendedName>
        <fullName evidence="5">Acyltransferase</fullName>
    </recommendedName>
</protein>
<comment type="caution">
    <text evidence="3">The sequence shown here is derived from an EMBL/GenBank/DDBJ whole genome shotgun (WGS) entry which is preliminary data.</text>
</comment>
<evidence type="ECO:0000256" key="2">
    <source>
        <dbReference type="ARBA" id="ARBA00022679"/>
    </source>
</evidence>